<dbReference type="EMBL" id="LT859958">
    <property type="protein sequence ID" value="SMX54443.1"/>
    <property type="molecule type" value="Genomic_DNA"/>
</dbReference>
<protein>
    <recommendedName>
        <fullName evidence="1">Arginine dihydrolase ArgZ/ArgE-like C-terminal second subdomain domain-containing protein</fullName>
    </recommendedName>
</protein>
<dbReference type="KEGG" id="abat:CFX1CAM_1378"/>
<dbReference type="Pfam" id="PF21570">
    <property type="entry name" value="ArgZ-like_C_2nd"/>
    <property type="match status" value="1"/>
</dbReference>
<evidence type="ECO:0000259" key="1">
    <source>
        <dbReference type="Pfam" id="PF21570"/>
    </source>
</evidence>
<reference evidence="3" key="1">
    <citation type="submission" date="2017-05" db="EMBL/GenBank/DDBJ databases">
        <authorList>
            <person name="Kirkegaard R."/>
            <person name="Mcilroy J S."/>
        </authorList>
    </citation>
    <scope>NUCLEOTIDE SEQUENCE [LARGE SCALE GENOMIC DNA]</scope>
</reference>
<gene>
    <name evidence="2" type="ORF">CFX1CAM_1378</name>
</gene>
<accession>A0A1Y6K450</accession>
<dbReference type="AlphaFoldDB" id="A0A1Y6K450"/>
<dbReference type="InterPro" id="IPR029035">
    <property type="entry name" value="DHS-like_NAD/FAD-binding_dom"/>
</dbReference>
<organism evidence="2 3">
    <name type="scientific">Candidatus Brevifilum fermentans</name>
    <dbReference type="NCBI Taxonomy" id="1986204"/>
    <lineage>
        <taxon>Bacteria</taxon>
        <taxon>Bacillati</taxon>
        <taxon>Chloroflexota</taxon>
        <taxon>Anaerolineae</taxon>
        <taxon>Anaerolineales</taxon>
        <taxon>Anaerolineaceae</taxon>
        <taxon>Candidatus Brevifilum</taxon>
    </lineage>
</organism>
<name>A0A1Y6K450_9CHLR</name>
<proteinExistence type="predicted"/>
<dbReference type="OrthoDB" id="9780825at2"/>
<dbReference type="Proteomes" id="UP000195514">
    <property type="component" value="Chromosome I"/>
</dbReference>
<sequence length="324" mass="36395">MPYPIFDRNRLILKPLSERVNDLQRDVFLCLTDPIPEFQDDNLEILAERIIKAKERGATVLLMMGAHVIRSGVNRFLIDLMKKGYITLIGTNGASAIHDMEFAMIGESTESVARYIREGQFGLWKETGRVNDAARYAQENGYGLGEAVGKMIYENPIEFPYRESSLFAAGYQYGIPITVHVGIGQDIVHEHPNFDGSATGESSYRDFLTLTYFVQSLEGGVVLNIGTAVMGPEVYLKALSMARNVANQENRHIRHFTSAVFDLVDLGDDIHSEAPKTNAAYYFRPYKTVLVRTVADGGESFYIRGQHRATVPNLHRLIIEKARQ</sequence>
<feature type="domain" description="Arginine dihydrolase ArgZ/ArgE-like C-terminal second subdomain" evidence="1">
    <location>
        <begin position="46"/>
        <end position="108"/>
    </location>
</feature>
<dbReference type="SUPFAM" id="SSF52467">
    <property type="entry name" value="DHS-like NAD/FAD-binding domain"/>
    <property type="match status" value="1"/>
</dbReference>
<evidence type="ECO:0000313" key="3">
    <source>
        <dbReference type="Proteomes" id="UP000195514"/>
    </source>
</evidence>
<dbReference type="InterPro" id="IPR048963">
    <property type="entry name" value="ArgZ/ArgE-like_C_2nd"/>
</dbReference>
<keyword evidence="3" id="KW-1185">Reference proteome</keyword>
<dbReference type="Gene3D" id="3.40.50.10690">
    <property type="entry name" value="putative lor/sdh protein like domains"/>
    <property type="match status" value="1"/>
</dbReference>
<dbReference type="RefSeq" id="WP_087862285.1">
    <property type="nucleotide sequence ID" value="NZ_LT859958.1"/>
</dbReference>
<evidence type="ECO:0000313" key="2">
    <source>
        <dbReference type="EMBL" id="SMX54443.1"/>
    </source>
</evidence>